<gene>
    <name evidence="4" type="ORF">JK363_27965</name>
</gene>
<dbReference type="Gene3D" id="3.40.50.1820">
    <property type="entry name" value="alpha/beta hydrolase"/>
    <property type="match status" value="1"/>
</dbReference>
<dbReference type="InterPro" id="IPR012223">
    <property type="entry name" value="TEII"/>
</dbReference>
<evidence type="ECO:0000313" key="4">
    <source>
        <dbReference type="EMBL" id="MBL1100446.1"/>
    </source>
</evidence>
<reference evidence="4 5" key="1">
    <citation type="submission" date="2021-01" db="EMBL/GenBank/DDBJ databases">
        <title>WGS of actinomycetes isolated from Thailand.</title>
        <authorList>
            <person name="Thawai C."/>
        </authorList>
    </citation>
    <scope>NUCLEOTIDE SEQUENCE [LARGE SCALE GENOMIC DNA]</scope>
    <source>
        <strain evidence="4 5">CA1R205</strain>
    </source>
</reference>
<dbReference type="Pfam" id="PF00975">
    <property type="entry name" value="Thioesterase"/>
    <property type="match status" value="1"/>
</dbReference>
<dbReference type="RefSeq" id="WP_201878473.1">
    <property type="nucleotide sequence ID" value="NZ_JAERRF010000019.1"/>
</dbReference>
<comment type="caution">
    <text evidence="4">The sequence shown here is derived from an EMBL/GenBank/DDBJ whole genome shotgun (WGS) entry which is preliminary data.</text>
</comment>
<organism evidence="4 5">
    <name type="scientific">Streptomyces coffeae</name>
    <dbReference type="NCBI Taxonomy" id="621382"/>
    <lineage>
        <taxon>Bacteria</taxon>
        <taxon>Bacillati</taxon>
        <taxon>Actinomycetota</taxon>
        <taxon>Actinomycetes</taxon>
        <taxon>Kitasatosporales</taxon>
        <taxon>Streptomycetaceae</taxon>
        <taxon>Streptomyces</taxon>
    </lineage>
</organism>
<dbReference type="SMART" id="SM00824">
    <property type="entry name" value="PKS_TE"/>
    <property type="match status" value="1"/>
</dbReference>
<keyword evidence="5" id="KW-1185">Reference proteome</keyword>
<evidence type="ECO:0000256" key="2">
    <source>
        <dbReference type="ARBA" id="ARBA00022801"/>
    </source>
</evidence>
<evidence type="ECO:0000256" key="1">
    <source>
        <dbReference type="ARBA" id="ARBA00007169"/>
    </source>
</evidence>
<comment type="similarity">
    <text evidence="1">Belongs to the thioesterase family.</text>
</comment>
<dbReference type="InterPro" id="IPR001031">
    <property type="entry name" value="Thioesterase"/>
</dbReference>
<dbReference type="PANTHER" id="PTHR11487">
    <property type="entry name" value="THIOESTERASE"/>
    <property type="match status" value="1"/>
</dbReference>
<sequence length="261" mass="28996">MAHIGDRNSVWIQDVGPAVQEDAPVRLVCFPHAGGAASFYHPLAAEMGEAAEVLAVQYPGRQDRRHEPACVTIAELADRVHDEIQAWVDRPLVFFGHSMGAVVGYEVIRRMQRQGEHSPLGLIVSGRRAPCVSYPPRNLHERGDAALIDELRRQNGTAAGLLENQEVVEMILPSLRADYRAIETYRHQEGPELTCPITALTGREDVAATEEQVRAWENHTHAAFELTLFPGGHFYLSDQWDAVAEVVRECLTAFARPVATY</sequence>
<name>A0ABS1NK23_9ACTN</name>
<accession>A0ABS1NK23</accession>
<proteinExistence type="inferred from homology"/>
<dbReference type="EMBL" id="JAERRF010000019">
    <property type="protein sequence ID" value="MBL1100446.1"/>
    <property type="molecule type" value="Genomic_DNA"/>
</dbReference>
<feature type="domain" description="Thioesterase TesA-like" evidence="3">
    <location>
        <begin position="28"/>
        <end position="251"/>
    </location>
</feature>
<dbReference type="PANTHER" id="PTHR11487:SF0">
    <property type="entry name" value="S-ACYL FATTY ACID SYNTHASE THIOESTERASE, MEDIUM CHAIN"/>
    <property type="match status" value="1"/>
</dbReference>
<dbReference type="InterPro" id="IPR020802">
    <property type="entry name" value="TesA-like"/>
</dbReference>
<keyword evidence="2" id="KW-0378">Hydrolase</keyword>
<dbReference type="SUPFAM" id="SSF53474">
    <property type="entry name" value="alpha/beta-Hydrolases"/>
    <property type="match status" value="1"/>
</dbReference>
<dbReference type="Proteomes" id="UP000634229">
    <property type="component" value="Unassembled WGS sequence"/>
</dbReference>
<protein>
    <submittedName>
        <fullName evidence="4">Thioesterase</fullName>
    </submittedName>
</protein>
<dbReference type="InterPro" id="IPR029058">
    <property type="entry name" value="AB_hydrolase_fold"/>
</dbReference>
<evidence type="ECO:0000313" key="5">
    <source>
        <dbReference type="Proteomes" id="UP000634229"/>
    </source>
</evidence>
<evidence type="ECO:0000259" key="3">
    <source>
        <dbReference type="SMART" id="SM00824"/>
    </source>
</evidence>